<keyword evidence="2" id="KW-0614">Plasmid</keyword>
<dbReference type="RefSeq" id="WP_023179925.1">
    <property type="nucleotide sequence ID" value="NC_022608.1"/>
</dbReference>
<dbReference type="HOGENOM" id="CLU_1649064_0_0_9"/>
<dbReference type="EMBL" id="CP006817">
    <property type="protein sequence ID" value="AGY83048.1"/>
    <property type="molecule type" value="Genomic_DNA"/>
</dbReference>
<dbReference type="Gene3D" id="1.10.10.60">
    <property type="entry name" value="Homeodomain-like"/>
    <property type="match status" value="1"/>
</dbReference>
<evidence type="ECO:0000256" key="1">
    <source>
        <dbReference type="SAM" id="Coils"/>
    </source>
</evidence>
<dbReference type="KEGG" id="caw:Q783_12145"/>
<geneLocation type="plasmid" evidence="2 3">
    <name>pWNCR9</name>
</geneLocation>
<evidence type="ECO:0000313" key="3">
    <source>
        <dbReference type="Proteomes" id="UP000017469"/>
    </source>
</evidence>
<dbReference type="AlphaFoldDB" id="U5SG10"/>
<name>U5SG10_9LACT</name>
<sequence>MTDKTVKEVAEMLGVTKQTVQYHLKSLPTNYTTKSDKNIIYIKPLGQKALSDKIDKRKQFSVDKETVKTDKEPTKETVGNNKEMAHYKEQIKEKDQQIAQLLESQKQLQKLIENQQVLTLQANQKIEKLEINLNDVENEIKLDPESKKRKWTDIFKSRNR</sequence>
<accession>U5SG10</accession>
<keyword evidence="1" id="KW-0175">Coiled coil</keyword>
<protein>
    <submittedName>
        <fullName evidence="2">Uncharacterized protein</fullName>
    </submittedName>
</protein>
<proteinExistence type="predicted"/>
<feature type="coiled-coil region" evidence="1">
    <location>
        <begin position="84"/>
        <end position="139"/>
    </location>
</feature>
<dbReference type="Proteomes" id="UP000017469">
    <property type="component" value="Plasmid pWNCR9"/>
</dbReference>
<dbReference type="PATRIC" id="fig|1266845.5.peg.2319"/>
<reference evidence="2 3" key="1">
    <citation type="journal article" date="2013" name="Genome Announc.">
        <title>Complete Genome Sequence of Carnobacterium gilichinskyi Strain WN1359T (DSM 27470T).</title>
        <authorList>
            <person name="Leonard M.T."/>
            <person name="Panayotova N."/>
            <person name="Farmerie W.G."/>
            <person name="Triplett E.W."/>
            <person name="Nicholson W.L."/>
        </authorList>
    </citation>
    <scope>NUCLEOTIDE SEQUENCE [LARGE SCALE GENOMIC DNA]</scope>
    <source>
        <strain evidence="2 3">WN1359</strain>
        <plasmid evidence="3">Plasmid pWNCR9</plasmid>
    </source>
</reference>
<organism evidence="2 3">
    <name type="scientific">Carnobacterium inhibens subsp. gilichinskyi</name>
    <dbReference type="NCBI Taxonomy" id="1266845"/>
    <lineage>
        <taxon>Bacteria</taxon>
        <taxon>Bacillati</taxon>
        <taxon>Bacillota</taxon>
        <taxon>Bacilli</taxon>
        <taxon>Lactobacillales</taxon>
        <taxon>Carnobacteriaceae</taxon>
        <taxon>Carnobacterium</taxon>
    </lineage>
</organism>
<evidence type="ECO:0000313" key="2">
    <source>
        <dbReference type="EMBL" id="AGY83048.1"/>
    </source>
</evidence>
<gene>
    <name evidence="2" type="ORF">Q783_12145</name>
</gene>